<keyword evidence="3" id="KW-1003">Cell membrane</keyword>
<feature type="transmembrane region" description="Helical" evidence="7">
    <location>
        <begin position="94"/>
        <end position="114"/>
    </location>
</feature>
<evidence type="ECO:0000256" key="3">
    <source>
        <dbReference type="ARBA" id="ARBA00022475"/>
    </source>
</evidence>
<organism evidence="8 10">
    <name type="scientific">Microbulbifer thermotolerans</name>
    <dbReference type="NCBI Taxonomy" id="252514"/>
    <lineage>
        <taxon>Bacteria</taxon>
        <taxon>Pseudomonadati</taxon>
        <taxon>Pseudomonadota</taxon>
        <taxon>Gammaproteobacteria</taxon>
        <taxon>Cellvibrionales</taxon>
        <taxon>Microbulbiferaceae</taxon>
        <taxon>Microbulbifer</taxon>
    </lineage>
</organism>
<comment type="similarity">
    <text evidence="2">Belongs to the DoxX family.</text>
</comment>
<evidence type="ECO:0000256" key="1">
    <source>
        <dbReference type="ARBA" id="ARBA00004651"/>
    </source>
</evidence>
<evidence type="ECO:0000256" key="5">
    <source>
        <dbReference type="ARBA" id="ARBA00022989"/>
    </source>
</evidence>
<dbReference type="OrthoDB" id="346004at2"/>
<feature type="transmembrane region" description="Helical" evidence="7">
    <location>
        <begin position="174"/>
        <end position="193"/>
    </location>
</feature>
<comment type="subcellular location">
    <subcellularLocation>
        <location evidence="1">Cell membrane</location>
        <topology evidence="1">Multi-pass membrane protein</topology>
    </subcellularLocation>
</comment>
<accession>A0A143HJW9</accession>
<gene>
    <name evidence="8" type="ORF">A3224_04910</name>
    <name evidence="9" type="ORF">OQJ68_02790</name>
</gene>
<evidence type="ECO:0000313" key="9">
    <source>
        <dbReference type="EMBL" id="MCX2800707.1"/>
    </source>
</evidence>
<dbReference type="RefSeq" id="WP_067152163.1">
    <property type="nucleotide sequence ID" value="NZ_CP014864.1"/>
</dbReference>
<evidence type="ECO:0000256" key="6">
    <source>
        <dbReference type="ARBA" id="ARBA00023136"/>
    </source>
</evidence>
<dbReference type="EMBL" id="CP014864">
    <property type="protein sequence ID" value="AMX02009.1"/>
    <property type="molecule type" value="Genomic_DNA"/>
</dbReference>
<reference evidence="8" key="1">
    <citation type="submission" date="2016-03" db="EMBL/GenBank/DDBJ databases">
        <authorList>
            <person name="Ploux O."/>
        </authorList>
    </citation>
    <scope>NUCLEOTIDE SEQUENCE [LARGE SCALE GENOMIC DNA]</scope>
    <source>
        <strain evidence="8">DAU221</strain>
    </source>
</reference>
<evidence type="ECO:0000313" key="8">
    <source>
        <dbReference type="EMBL" id="AMX02009.1"/>
    </source>
</evidence>
<evidence type="ECO:0000256" key="2">
    <source>
        <dbReference type="ARBA" id="ARBA00006679"/>
    </source>
</evidence>
<reference evidence="9" key="3">
    <citation type="submission" date="2022-11" db="EMBL/GenBank/DDBJ databases">
        <title>Chitin-degrading and fungicidal potential of chitinolytic bacterial strains from marine environment of the Pacific Ocean regions.</title>
        <authorList>
            <person name="Pentekhina I."/>
            <person name="Nedashkovskaya O."/>
            <person name="Seitkalieva A."/>
            <person name="Podvolotskaya A."/>
            <person name="Tekutyeva L."/>
            <person name="Balabanova L."/>
        </authorList>
    </citation>
    <scope>NUCLEOTIDE SEQUENCE</scope>
    <source>
        <strain evidence="9">KMM 6838</strain>
    </source>
</reference>
<evidence type="ECO:0000256" key="4">
    <source>
        <dbReference type="ARBA" id="ARBA00022692"/>
    </source>
</evidence>
<proteinExistence type="inferred from homology"/>
<sequence>MAGVPGVFNWLYGIFLRCLQRLDWLGPLVLRIYLAPIFILSGMNKVSHIGDVAAWFGNPDWGLGLPAPVLMAWVAALTELIGGIALLAGLGVRLVALPLLIVMAVAAVTAHWQYGWSALPDKTLVMPWEWRRDLIEAAAVRKEKAVALLKAYGDYEWLTAAGNFTVLKNGIEFAATYFIMLLSLLFTGAGRYASLDYWVSRRSGGRESRDP</sequence>
<keyword evidence="4 7" id="KW-0812">Transmembrane</keyword>
<dbReference type="InterPro" id="IPR051907">
    <property type="entry name" value="DoxX-like_oxidoreductase"/>
</dbReference>
<dbReference type="Pfam" id="PF07681">
    <property type="entry name" value="DoxX"/>
    <property type="match status" value="1"/>
</dbReference>
<name>A0A143HJW9_MICTH</name>
<reference evidence="10" key="2">
    <citation type="submission" date="2016-03" db="EMBL/GenBank/DDBJ databases">
        <authorList>
            <person name="Lee Y.-S."/>
            <person name="Choi Y.-L."/>
        </authorList>
    </citation>
    <scope>NUCLEOTIDE SEQUENCE [LARGE SCALE GENOMIC DNA]</scope>
    <source>
        <strain evidence="10">DAU221</strain>
    </source>
</reference>
<keyword evidence="5 7" id="KW-1133">Transmembrane helix</keyword>
<dbReference type="Proteomes" id="UP000076077">
    <property type="component" value="Chromosome"/>
</dbReference>
<protein>
    <submittedName>
        <fullName evidence="9">DoxX family protein</fullName>
    </submittedName>
</protein>
<dbReference type="PANTHER" id="PTHR33452:SF19">
    <property type="entry name" value="DOXX FAMILY PROTEIN"/>
    <property type="match status" value="1"/>
</dbReference>
<dbReference type="GeneID" id="76607390"/>
<keyword evidence="6 7" id="KW-0472">Membrane</keyword>
<feature type="transmembrane region" description="Helical" evidence="7">
    <location>
        <begin position="63"/>
        <end position="87"/>
    </location>
</feature>
<keyword evidence="10" id="KW-1185">Reference proteome</keyword>
<dbReference type="GO" id="GO:0005886">
    <property type="term" value="C:plasma membrane"/>
    <property type="evidence" value="ECO:0007669"/>
    <property type="project" value="UniProtKB-SubCell"/>
</dbReference>
<dbReference type="STRING" id="252514.A3224_04910"/>
<evidence type="ECO:0000256" key="7">
    <source>
        <dbReference type="SAM" id="Phobius"/>
    </source>
</evidence>
<dbReference type="InterPro" id="IPR032808">
    <property type="entry name" value="DoxX"/>
</dbReference>
<dbReference type="KEGG" id="mthd:A3224_04910"/>
<evidence type="ECO:0000313" key="10">
    <source>
        <dbReference type="Proteomes" id="UP000076077"/>
    </source>
</evidence>
<dbReference type="EMBL" id="JAPHQB010000003">
    <property type="protein sequence ID" value="MCX2800707.1"/>
    <property type="molecule type" value="Genomic_DNA"/>
</dbReference>
<dbReference type="Proteomes" id="UP001209730">
    <property type="component" value="Unassembled WGS sequence"/>
</dbReference>
<dbReference type="AlphaFoldDB" id="A0A143HJW9"/>
<dbReference type="PANTHER" id="PTHR33452">
    <property type="entry name" value="OXIDOREDUCTASE CATD-RELATED"/>
    <property type="match status" value="1"/>
</dbReference>